<gene>
    <name evidence="11" type="ORF">NQZ67_19260</name>
</gene>
<dbReference type="GO" id="GO:0005737">
    <property type="term" value="C:cytoplasm"/>
    <property type="evidence" value="ECO:0007669"/>
    <property type="project" value="UniProtKB-SubCell"/>
</dbReference>
<evidence type="ECO:0000256" key="6">
    <source>
        <dbReference type="ARBA" id="ARBA00023125"/>
    </source>
</evidence>
<dbReference type="SMART" id="SM00448">
    <property type="entry name" value="REC"/>
    <property type="match status" value="1"/>
</dbReference>
<dbReference type="PRINTS" id="PR00032">
    <property type="entry name" value="HTHARAC"/>
</dbReference>
<evidence type="ECO:0000313" key="12">
    <source>
        <dbReference type="Proteomes" id="UP001141950"/>
    </source>
</evidence>
<dbReference type="GO" id="GO:0043565">
    <property type="term" value="F:sequence-specific DNA binding"/>
    <property type="evidence" value="ECO:0007669"/>
    <property type="project" value="InterPro"/>
</dbReference>
<dbReference type="PANTHER" id="PTHR42713">
    <property type="entry name" value="HISTIDINE KINASE-RELATED"/>
    <property type="match status" value="1"/>
</dbReference>
<dbReference type="Gene3D" id="1.10.10.60">
    <property type="entry name" value="Homeodomain-like"/>
    <property type="match status" value="2"/>
</dbReference>
<feature type="domain" description="Response regulatory" evidence="10">
    <location>
        <begin position="1"/>
        <end position="116"/>
    </location>
</feature>
<dbReference type="CDD" id="cd17536">
    <property type="entry name" value="REC_YesN-like"/>
    <property type="match status" value="1"/>
</dbReference>
<sequence length="358" mass="39951">MVDDEPLVLEGLSFMVDWESHGFRICGEACDGEEALERIKELGPDLVVTDISMPVMDGLQLIEHCTNVLHAPCRFVILSGHDDFSAAHKALSCGVLDYWLKPIDTMEIHAALKEFRSRWSQSEAGDRTKQLGKALPLEAAWTVPIASDPLLDAEDRLLLAIQAGDREGIGNAAEQLCHQLKLSFGGGGEIGKAYLSNVLLEVTWTVFEGEKQGSSALDEQALSPPCLPGMEERWPEVLTAYACKAAERLARQRSESGPAWEVAQIIRERYSEPLQLQTIAQMLHFQPAYLGQLFKKHIGMSFLDYVHRTRVEAGRKLLRRTDLKVADVARKVGYEDPEHFAAKFKHWTGMTPSHYKNG</sequence>
<dbReference type="PANTHER" id="PTHR42713:SF3">
    <property type="entry name" value="TRANSCRIPTIONAL REGULATORY PROTEIN HPTR"/>
    <property type="match status" value="1"/>
</dbReference>
<dbReference type="GO" id="GO:0000160">
    <property type="term" value="P:phosphorelay signal transduction system"/>
    <property type="evidence" value="ECO:0007669"/>
    <property type="project" value="UniProtKB-KW"/>
</dbReference>
<keyword evidence="7" id="KW-0804">Transcription</keyword>
<comment type="subcellular location">
    <subcellularLocation>
        <location evidence="1">Cytoplasm</location>
    </subcellularLocation>
</comment>
<dbReference type="Pfam" id="PF00072">
    <property type="entry name" value="Response_reg"/>
    <property type="match status" value="1"/>
</dbReference>
<evidence type="ECO:0000256" key="1">
    <source>
        <dbReference type="ARBA" id="ARBA00004496"/>
    </source>
</evidence>
<evidence type="ECO:0000259" key="10">
    <source>
        <dbReference type="PROSITE" id="PS50110"/>
    </source>
</evidence>
<evidence type="ECO:0000256" key="4">
    <source>
        <dbReference type="ARBA" id="ARBA00023012"/>
    </source>
</evidence>
<evidence type="ECO:0000313" key="11">
    <source>
        <dbReference type="EMBL" id="MCR2806027.1"/>
    </source>
</evidence>
<keyword evidence="6" id="KW-0238">DNA-binding</keyword>
<dbReference type="Proteomes" id="UP001141950">
    <property type="component" value="Unassembled WGS sequence"/>
</dbReference>
<accession>A0A9X2MTJ6</accession>
<keyword evidence="4" id="KW-0902">Two-component regulatory system</keyword>
<reference evidence="11" key="1">
    <citation type="submission" date="2022-08" db="EMBL/GenBank/DDBJ databases">
        <title>The genomic sequence of strain Paenibacillus sp. SCIV0701.</title>
        <authorList>
            <person name="Zhao H."/>
        </authorList>
    </citation>
    <scope>NUCLEOTIDE SEQUENCE</scope>
    <source>
        <strain evidence="11">SCIV0701</strain>
    </source>
</reference>
<evidence type="ECO:0000256" key="3">
    <source>
        <dbReference type="ARBA" id="ARBA00022553"/>
    </source>
</evidence>
<dbReference type="SUPFAM" id="SSF52172">
    <property type="entry name" value="CheY-like"/>
    <property type="match status" value="1"/>
</dbReference>
<evidence type="ECO:0000256" key="8">
    <source>
        <dbReference type="PROSITE-ProRule" id="PRU00169"/>
    </source>
</evidence>
<dbReference type="Gene3D" id="3.40.50.2300">
    <property type="match status" value="1"/>
</dbReference>
<dbReference type="SMART" id="SM00342">
    <property type="entry name" value="HTH_ARAC"/>
    <property type="match status" value="1"/>
</dbReference>
<dbReference type="InterPro" id="IPR018060">
    <property type="entry name" value="HTH_AraC"/>
</dbReference>
<dbReference type="InterPro" id="IPR018062">
    <property type="entry name" value="HTH_AraC-typ_CS"/>
</dbReference>
<evidence type="ECO:0000256" key="5">
    <source>
        <dbReference type="ARBA" id="ARBA00023015"/>
    </source>
</evidence>
<proteinExistence type="predicted"/>
<organism evidence="11 12">
    <name type="scientific">Paenibacillus soyae</name>
    <dbReference type="NCBI Taxonomy" id="2969249"/>
    <lineage>
        <taxon>Bacteria</taxon>
        <taxon>Bacillati</taxon>
        <taxon>Bacillota</taxon>
        <taxon>Bacilli</taxon>
        <taxon>Bacillales</taxon>
        <taxon>Paenibacillaceae</taxon>
        <taxon>Paenibacillus</taxon>
    </lineage>
</organism>
<evidence type="ECO:0000259" key="9">
    <source>
        <dbReference type="PROSITE" id="PS01124"/>
    </source>
</evidence>
<dbReference type="InterPro" id="IPR011006">
    <property type="entry name" value="CheY-like_superfamily"/>
</dbReference>
<dbReference type="Pfam" id="PF12833">
    <property type="entry name" value="HTH_18"/>
    <property type="match status" value="1"/>
</dbReference>
<dbReference type="AlphaFoldDB" id="A0A9X2MTJ6"/>
<evidence type="ECO:0000256" key="2">
    <source>
        <dbReference type="ARBA" id="ARBA00022490"/>
    </source>
</evidence>
<dbReference type="GO" id="GO:0003700">
    <property type="term" value="F:DNA-binding transcription factor activity"/>
    <property type="evidence" value="ECO:0007669"/>
    <property type="project" value="InterPro"/>
</dbReference>
<dbReference type="InterPro" id="IPR020449">
    <property type="entry name" value="Tscrpt_reg_AraC-type_HTH"/>
</dbReference>
<name>A0A9X2MTJ6_9BACL</name>
<dbReference type="PROSITE" id="PS00041">
    <property type="entry name" value="HTH_ARAC_FAMILY_1"/>
    <property type="match status" value="1"/>
</dbReference>
<dbReference type="SUPFAM" id="SSF46689">
    <property type="entry name" value="Homeodomain-like"/>
    <property type="match status" value="2"/>
</dbReference>
<dbReference type="PROSITE" id="PS01124">
    <property type="entry name" value="HTH_ARAC_FAMILY_2"/>
    <property type="match status" value="1"/>
</dbReference>
<keyword evidence="2" id="KW-0963">Cytoplasm</keyword>
<dbReference type="EMBL" id="JANIPJ010000014">
    <property type="protein sequence ID" value="MCR2806027.1"/>
    <property type="molecule type" value="Genomic_DNA"/>
</dbReference>
<keyword evidence="12" id="KW-1185">Reference proteome</keyword>
<feature type="modified residue" description="4-aspartylphosphate" evidence="8">
    <location>
        <position position="50"/>
    </location>
</feature>
<protein>
    <submittedName>
        <fullName evidence="11">Helix-turn-helix domain-containing protein</fullName>
    </submittedName>
</protein>
<dbReference type="InterPro" id="IPR051552">
    <property type="entry name" value="HptR"/>
</dbReference>
<feature type="domain" description="HTH araC/xylS-type" evidence="9">
    <location>
        <begin position="260"/>
        <end position="358"/>
    </location>
</feature>
<comment type="caution">
    <text evidence="11">The sequence shown here is derived from an EMBL/GenBank/DDBJ whole genome shotgun (WGS) entry which is preliminary data.</text>
</comment>
<evidence type="ECO:0000256" key="7">
    <source>
        <dbReference type="ARBA" id="ARBA00023163"/>
    </source>
</evidence>
<dbReference type="PROSITE" id="PS50110">
    <property type="entry name" value="RESPONSE_REGULATORY"/>
    <property type="match status" value="1"/>
</dbReference>
<dbReference type="InterPro" id="IPR001789">
    <property type="entry name" value="Sig_transdc_resp-reg_receiver"/>
</dbReference>
<keyword evidence="3 8" id="KW-0597">Phosphoprotein</keyword>
<dbReference type="InterPro" id="IPR009057">
    <property type="entry name" value="Homeodomain-like_sf"/>
</dbReference>
<keyword evidence="5" id="KW-0805">Transcription regulation</keyword>